<feature type="transmembrane region" description="Helical" evidence="5">
    <location>
        <begin position="204"/>
        <end position="226"/>
    </location>
</feature>
<dbReference type="CDD" id="cd17393">
    <property type="entry name" value="MFS_MosC_like"/>
    <property type="match status" value="1"/>
</dbReference>
<feature type="transmembrane region" description="Helical" evidence="5">
    <location>
        <begin position="354"/>
        <end position="375"/>
    </location>
</feature>
<dbReference type="GO" id="GO:0016020">
    <property type="term" value="C:membrane"/>
    <property type="evidence" value="ECO:0007669"/>
    <property type="project" value="UniProtKB-SubCell"/>
</dbReference>
<dbReference type="InterPro" id="IPR011701">
    <property type="entry name" value="MFS"/>
</dbReference>
<reference evidence="6 7" key="1">
    <citation type="submission" date="2017-05" db="EMBL/GenBank/DDBJ databases">
        <title>Biotechnological potential of actinobacteria isolated from South African environments.</title>
        <authorList>
            <person name="Le Roes-Hill M."/>
            <person name="Prins A."/>
            <person name="Durrell K.A."/>
        </authorList>
    </citation>
    <scope>NUCLEOTIDE SEQUENCE [LARGE SCALE GENOMIC DNA]</scope>
    <source>
        <strain evidence="6">M26</strain>
    </source>
</reference>
<keyword evidence="4 5" id="KW-0472">Membrane</keyword>
<protein>
    <submittedName>
        <fullName evidence="6">MFS transporter</fullName>
    </submittedName>
</protein>
<keyword evidence="2 5" id="KW-0812">Transmembrane</keyword>
<dbReference type="Proteomes" id="UP000194761">
    <property type="component" value="Unassembled WGS sequence"/>
</dbReference>
<comment type="subcellular location">
    <subcellularLocation>
        <location evidence="1">Membrane</location>
        <topology evidence="1">Multi-pass membrane protein</topology>
    </subcellularLocation>
</comment>
<dbReference type="GO" id="GO:0022857">
    <property type="term" value="F:transmembrane transporter activity"/>
    <property type="evidence" value="ECO:0007669"/>
    <property type="project" value="InterPro"/>
</dbReference>
<dbReference type="InterPro" id="IPR051788">
    <property type="entry name" value="MFS_Transporter"/>
</dbReference>
<accession>A0A243RME2</accession>
<dbReference type="Gene3D" id="1.20.1250.20">
    <property type="entry name" value="MFS general substrate transporter like domains"/>
    <property type="match status" value="2"/>
</dbReference>
<gene>
    <name evidence="6" type="ORF">CA984_16230</name>
</gene>
<feature type="transmembrane region" description="Helical" evidence="5">
    <location>
        <begin position="164"/>
        <end position="183"/>
    </location>
</feature>
<sequence length="398" mass="39877">MRNDNQRARIAITAVFAAHGAVSGSMATRIPWLQEHLQLGPAALGLALFCPAVGAFVAMPMAGRLVHRYGGRAATRVLIALWCAALALPALSPGLPWLCAAFLAYGAAAGMCDVTMNAQGVIVERRLERSIMSGLHGMWSVGSLAGAGLGVVAAHAGIDARVHHSVAALALLVFGVMASRGLLDIRPEPGEQAPPRFAAPSRAVLAIGAVGFCATFAEGASMNWAAVYVKDVTGAGPGVAAASYAIFALAMAVTRLAGDLTVRRLGPVVTVRVGGLLATLGGAVIVMARTPVLGIIGFALLGLGVAVIVPLCFAAGGNATATPSLGVAGVATITYLSGLMAPAVTGWIADVTSLTATFGLIAVITLTGALLAGALRPAAVAPAGAGPRARDPHDASRG</sequence>
<dbReference type="EMBL" id="NGFP01000065">
    <property type="protein sequence ID" value="OUC96109.1"/>
    <property type="molecule type" value="Genomic_DNA"/>
</dbReference>
<feature type="transmembrane region" description="Helical" evidence="5">
    <location>
        <begin position="325"/>
        <end position="348"/>
    </location>
</feature>
<feature type="transmembrane region" description="Helical" evidence="5">
    <location>
        <begin position="43"/>
        <end position="61"/>
    </location>
</feature>
<feature type="transmembrane region" description="Helical" evidence="5">
    <location>
        <begin position="137"/>
        <end position="158"/>
    </location>
</feature>
<evidence type="ECO:0000256" key="2">
    <source>
        <dbReference type="ARBA" id="ARBA00022692"/>
    </source>
</evidence>
<dbReference type="InterPro" id="IPR036259">
    <property type="entry name" value="MFS_trans_sf"/>
</dbReference>
<keyword evidence="7" id="KW-1185">Reference proteome</keyword>
<dbReference type="PANTHER" id="PTHR23514">
    <property type="entry name" value="BYPASS OF STOP CODON PROTEIN 6"/>
    <property type="match status" value="1"/>
</dbReference>
<evidence type="ECO:0000256" key="4">
    <source>
        <dbReference type="ARBA" id="ARBA00023136"/>
    </source>
</evidence>
<organism evidence="6 7">
    <name type="scientific">Streptosporangium minutum</name>
    <dbReference type="NCBI Taxonomy" id="569862"/>
    <lineage>
        <taxon>Bacteria</taxon>
        <taxon>Bacillati</taxon>
        <taxon>Actinomycetota</taxon>
        <taxon>Actinomycetes</taxon>
        <taxon>Streptosporangiales</taxon>
        <taxon>Streptosporangiaceae</taxon>
        <taxon>Streptosporangium</taxon>
    </lineage>
</organism>
<feature type="transmembrane region" description="Helical" evidence="5">
    <location>
        <begin position="269"/>
        <end position="288"/>
    </location>
</feature>
<keyword evidence="3 5" id="KW-1133">Transmembrane helix</keyword>
<evidence type="ECO:0000256" key="5">
    <source>
        <dbReference type="SAM" id="Phobius"/>
    </source>
</evidence>
<evidence type="ECO:0000256" key="3">
    <source>
        <dbReference type="ARBA" id="ARBA00022989"/>
    </source>
</evidence>
<comment type="caution">
    <text evidence="6">The sequence shown here is derived from an EMBL/GenBank/DDBJ whole genome shotgun (WGS) entry which is preliminary data.</text>
</comment>
<dbReference type="AlphaFoldDB" id="A0A243RME2"/>
<dbReference type="RefSeq" id="WP_086573009.1">
    <property type="nucleotide sequence ID" value="NZ_NGFP01000065.1"/>
</dbReference>
<dbReference type="PANTHER" id="PTHR23514:SF13">
    <property type="entry name" value="INNER MEMBRANE PROTEIN YBJJ"/>
    <property type="match status" value="1"/>
</dbReference>
<evidence type="ECO:0000256" key="1">
    <source>
        <dbReference type="ARBA" id="ARBA00004141"/>
    </source>
</evidence>
<dbReference type="SUPFAM" id="SSF103473">
    <property type="entry name" value="MFS general substrate transporter"/>
    <property type="match status" value="1"/>
</dbReference>
<feature type="transmembrane region" description="Helical" evidence="5">
    <location>
        <begin position="294"/>
        <end position="313"/>
    </location>
</feature>
<proteinExistence type="predicted"/>
<evidence type="ECO:0000313" key="6">
    <source>
        <dbReference type="EMBL" id="OUC96109.1"/>
    </source>
</evidence>
<name>A0A243RME2_9ACTN</name>
<feature type="transmembrane region" description="Helical" evidence="5">
    <location>
        <begin position="97"/>
        <end position="116"/>
    </location>
</feature>
<dbReference type="Pfam" id="PF07690">
    <property type="entry name" value="MFS_1"/>
    <property type="match status" value="1"/>
</dbReference>
<feature type="transmembrane region" description="Helical" evidence="5">
    <location>
        <begin position="73"/>
        <end position="91"/>
    </location>
</feature>
<evidence type="ECO:0000313" key="7">
    <source>
        <dbReference type="Proteomes" id="UP000194761"/>
    </source>
</evidence>
<feature type="transmembrane region" description="Helical" evidence="5">
    <location>
        <begin position="238"/>
        <end position="257"/>
    </location>
</feature>